<dbReference type="PANTHER" id="PTHR24148:SF73">
    <property type="entry name" value="HET DOMAIN PROTEIN (AFU_ORTHOLOGUE AFUA_8G01020)"/>
    <property type="match status" value="1"/>
</dbReference>
<name>A0A2G5HXW9_CERBT</name>
<evidence type="ECO:0000313" key="3">
    <source>
        <dbReference type="EMBL" id="WPA98094.1"/>
    </source>
</evidence>
<dbReference type="EMBL" id="CP134185">
    <property type="protein sequence ID" value="WPA98094.1"/>
    <property type="molecule type" value="Genomic_DNA"/>
</dbReference>
<reference evidence="3 5" key="2">
    <citation type="submission" date="2023-09" db="EMBL/GenBank/DDBJ databases">
        <title>Complete-Gapless Cercospora beticola genome.</title>
        <authorList>
            <person name="Wyatt N.A."/>
            <person name="Spanner R.E."/>
            <person name="Bolton M.D."/>
        </authorList>
    </citation>
    <scope>NUCLEOTIDE SEQUENCE [LARGE SCALE GENOMIC DNA]</scope>
    <source>
        <strain evidence="3">Cb09-40</strain>
    </source>
</reference>
<gene>
    <name evidence="2" type="ORF">CB0940_05536</name>
    <name evidence="3" type="ORF">RHO25_002705</name>
</gene>
<dbReference type="InterPro" id="IPR010730">
    <property type="entry name" value="HET"/>
</dbReference>
<organism evidence="2 4">
    <name type="scientific">Cercospora beticola</name>
    <name type="common">Sugarbeet leaf spot fungus</name>
    <dbReference type="NCBI Taxonomy" id="122368"/>
    <lineage>
        <taxon>Eukaryota</taxon>
        <taxon>Fungi</taxon>
        <taxon>Dikarya</taxon>
        <taxon>Ascomycota</taxon>
        <taxon>Pezizomycotina</taxon>
        <taxon>Dothideomycetes</taxon>
        <taxon>Dothideomycetidae</taxon>
        <taxon>Mycosphaerellales</taxon>
        <taxon>Mycosphaerellaceae</taxon>
        <taxon>Cercospora</taxon>
    </lineage>
</organism>
<evidence type="ECO:0000313" key="2">
    <source>
        <dbReference type="EMBL" id="PIA97360.1"/>
    </source>
</evidence>
<reference evidence="2 4" key="1">
    <citation type="submission" date="2015-10" db="EMBL/GenBank/DDBJ databases">
        <title>The cercosporin biosynthetic gene cluster was horizontally transferred to several fungal lineages and shown to be expanded in Cercospora beticola based on microsynteny with recipient genomes.</title>
        <authorList>
            <person name="De Jonge R."/>
            <person name="Ebert M.K."/>
            <person name="Suttle J.C."/>
            <person name="Jurick Ii W.M."/>
            <person name="Secor G.A."/>
            <person name="Thomma B.P."/>
            <person name="Van De Peer Y."/>
            <person name="Bolton M.D."/>
        </authorList>
    </citation>
    <scope>NUCLEOTIDE SEQUENCE [LARGE SCALE GENOMIC DNA]</scope>
    <source>
        <strain evidence="2 4">09-40</strain>
    </source>
</reference>
<protein>
    <recommendedName>
        <fullName evidence="1">Heterokaryon incompatibility domain-containing protein</fullName>
    </recommendedName>
</protein>
<dbReference type="EMBL" id="LKMD01000102">
    <property type="protein sequence ID" value="PIA97360.1"/>
    <property type="molecule type" value="Genomic_DNA"/>
</dbReference>
<dbReference type="PANTHER" id="PTHR24148">
    <property type="entry name" value="ANKYRIN REPEAT DOMAIN-CONTAINING PROTEIN 39 HOMOLOG-RELATED"/>
    <property type="match status" value="1"/>
</dbReference>
<evidence type="ECO:0000259" key="1">
    <source>
        <dbReference type="Pfam" id="PF06985"/>
    </source>
</evidence>
<dbReference type="Proteomes" id="UP001302367">
    <property type="component" value="Chromosome 2"/>
</dbReference>
<dbReference type="InterPro" id="IPR052895">
    <property type="entry name" value="HetReg/Transcr_Mod"/>
</dbReference>
<accession>A0A2G5HXW9</accession>
<proteinExistence type="predicted"/>
<dbReference type="Pfam" id="PF06985">
    <property type="entry name" value="HET"/>
    <property type="match status" value="1"/>
</dbReference>
<dbReference type="AlphaFoldDB" id="A0A2G5HXW9"/>
<dbReference type="Proteomes" id="UP000230605">
    <property type="component" value="Chromosome 2"/>
</dbReference>
<dbReference type="OrthoDB" id="2157530at2759"/>
<sequence>MEPSANYQISSQIYSPLDSSKQEHRLLRFVGGKRSLAWELGTFSLLPDRQHEHPPMIALSYCWGRAAANKAITLNGHEFLVRQNLYDFLVQMASENRRDWFFVDAICINQDDIPERSVQVTYMGQIYRIAEEVIAWIYFEDTDDPKVMKQGDIQAHVREYQLLEKEKQQSGQDLAPEERHLLDSLQQMAWQLAASSSYWSRLWIVQELLLAPNLTIRWISLTFHWKDIMSLRIRDVDIPSIELDPPTGRPLRPHQLTTMRKAGLFTYEHLPNSAENSIMCKQLWHWKDSAGNDLQKGNLLKFHEAVAFFSVQQCGVMHDNVYALLGIAERAIEPDYDMPLLDLYTAALYNYLLSLWSVQRSGHDGKTAIGTRDWDTLIDLGLDYNKLLAPGETFLHAFQLDPFHDLVFLMTYEVCKRFSEDAALLATQGLAANWLFHTEYTKLEVGAADDLVKRKWYESEDRALKRFNKDLMARVEKAKERLNKLERKDGVLEAPHWSAPIKAPASDGRTKTCSEWVSGAKSLCDNVWTRWSQAQ</sequence>
<keyword evidence="5" id="KW-1185">Reference proteome</keyword>
<feature type="domain" description="Heterokaryon incompatibility" evidence="1">
    <location>
        <begin position="57"/>
        <end position="207"/>
    </location>
</feature>
<evidence type="ECO:0000313" key="4">
    <source>
        <dbReference type="Proteomes" id="UP000230605"/>
    </source>
</evidence>
<evidence type="ECO:0000313" key="5">
    <source>
        <dbReference type="Proteomes" id="UP001302367"/>
    </source>
</evidence>